<evidence type="ECO:0000256" key="2">
    <source>
        <dbReference type="ARBA" id="ARBA00004642"/>
    </source>
</evidence>
<dbReference type="GO" id="GO:0006397">
    <property type="term" value="P:mRNA processing"/>
    <property type="evidence" value="ECO:0007669"/>
    <property type="project" value="UniProtKB-KW"/>
</dbReference>
<evidence type="ECO:0000256" key="7">
    <source>
        <dbReference type="ARBA" id="ARBA00022771"/>
    </source>
</evidence>
<comment type="subcellular location">
    <subcellularLocation>
        <location evidence="1">Nucleus speckle</location>
    </subcellularLocation>
    <subcellularLocation>
        <location evidence="2">Nucleus</location>
        <location evidence="2">Nucleoplasm</location>
    </subcellularLocation>
</comment>
<evidence type="ECO:0000313" key="14">
    <source>
        <dbReference type="EMBL" id="KAJ1080593.1"/>
    </source>
</evidence>
<protein>
    <recommendedName>
        <fullName evidence="3">Sodium channel modifier 1</fullName>
    </recommendedName>
</protein>
<keyword evidence="15" id="KW-1185">Reference proteome</keyword>
<feature type="domain" description="Sodium channel modifier 1 zinc-finger" evidence="12">
    <location>
        <begin position="147"/>
        <end position="173"/>
    </location>
</feature>
<proteinExistence type="predicted"/>
<dbReference type="AlphaFoldDB" id="A0AAV7KWN4"/>
<gene>
    <name evidence="14" type="ORF">NDU88_000788</name>
</gene>
<comment type="caution">
    <text evidence="14">The sequence shown here is derived from an EMBL/GenBank/DDBJ whole genome shotgun (WGS) entry which is preliminary data.</text>
</comment>
<sequence>MTAPRPLPADFPAASRPPLVQSASSERRKEKPWRGALVDRELSLTVRKAKAALEINKDDFSHSKQTVGLMAPIVSCPSFRELLPSGGGEETGQRPPWGPIEEAMSFKREGDDGSQLNVLKKRRVADLLASFIPEDEAILLKNGSYACTVCFYRPVFDTLDMLTVHRRGKKHVACLQKHYGKKRELKNQIQKRQHEDFVRAEETGQKLETGPAPLLAQTRKITHHALLKAAPYNSCSGRNRTESRSQGEETPEPLVTPWVTCEPGHSSQLERKPWEPAKRYTQEKSDVRETTSSPAAEERTCTHPLLVGTVGPSGSLGQRPHKTKRKNQQRAAQTDAGDAEKTRAMEHYLQLRSSGWIPDGTGKWIKDEGVEFDSDEEEPPLLQVP</sequence>
<dbReference type="GO" id="GO:0005681">
    <property type="term" value="C:spliceosomal complex"/>
    <property type="evidence" value="ECO:0007669"/>
    <property type="project" value="UniProtKB-KW"/>
</dbReference>
<accession>A0AAV7KWN4</accession>
<name>A0AAV7KWN4_PLEWA</name>
<dbReference type="InterPro" id="IPR031625">
    <property type="entry name" value="SCNM1_acidic"/>
</dbReference>
<dbReference type="EMBL" id="JANPWB010000016">
    <property type="protein sequence ID" value="KAJ1080593.1"/>
    <property type="molecule type" value="Genomic_DNA"/>
</dbReference>
<evidence type="ECO:0000259" key="13">
    <source>
        <dbReference type="Pfam" id="PF15805"/>
    </source>
</evidence>
<evidence type="ECO:0000256" key="3">
    <source>
        <dbReference type="ARBA" id="ARBA00020620"/>
    </source>
</evidence>
<keyword evidence="9" id="KW-0508">mRNA splicing</keyword>
<dbReference type="Proteomes" id="UP001066276">
    <property type="component" value="Chromosome 12"/>
</dbReference>
<dbReference type="GO" id="GO:0008270">
    <property type="term" value="F:zinc ion binding"/>
    <property type="evidence" value="ECO:0007669"/>
    <property type="project" value="UniProtKB-KW"/>
</dbReference>
<feature type="domain" description="Sodium channel modifier 1 acidic C-terminal" evidence="13">
    <location>
        <begin position="339"/>
        <end position="382"/>
    </location>
</feature>
<feature type="compositionally biased region" description="Basic and acidic residues" evidence="11">
    <location>
        <begin position="25"/>
        <end position="34"/>
    </location>
</feature>
<evidence type="ECO:0000256" key="11">
    <source>
        <dbReference type="SAM" id="MobiDB-lite"/>
    </source>
</evidence>
<dbReference type="PANTHER" id="PTHR32297:SF1">
    <property type="entry name" value="SODIUM CHANNEL MODIFIER 1"/>
    <property type="match status" value="1"/>
</dbReference>
<feature type="region of interest" description="Disordered" evidence="11">
    <location>
        <begin position="232"/>
        <end position="345"/>
    </location>
</feature>
<keyword evidence="4" id="KW-0507">mRNA processing</keyword>
<organism evidence="14 15">
    <name type="scientific">Pleurodeles waltl</name>
    <name type="common">Iberian ribbed newt</name>
    <dbReference type="NCBI Taxonomy" id="8319"/>
    <lineage>
        <taxon>Eukaryota</taxon>
        <taxon>Metazoa</taxon>
        <taxon>Chordata</taxon>
        <taxon>Craniata</taxon>
        <taxon>Vertebrata</taxon>
        <taxon>Euteleostomi</taxon>
        <taxon>Amphibia</taxon>
        <taxon>Batrachia</taxon>
        <taxon>Caudata</taxon>
        <taxon>Salamandroidea</taxon>
        <taxon>Salamandridae</taxon>
        <taxon>Pleurodelinae</taxon>
        <taxon>Pleurodeles</taxon>
    </lineage>
</organism>
<keyword evidence="8" id="KW-0862">Zinc</keyword>
<feature type="region of interest" description="Disordered" evidence="11">
    <location>
        <begin position="357"/>
        <end position="385"/>
    </location>
</feature>
<dbReference type="GO" id="GO:0016607">
    <property type="term" value="C:nuclear speck"/>
    <property type="evidence" value="ECO:0007669"/>
    <property type="project" value="UniProtKB-SubCell"/>
</dbReference>
<dbReference type="InterPro" id="IPR033570">
    <property type="entry name" value="SCNM1"/>
</dbReference>
<feature type="compositionally biased region" description="Basic and acidic residues" evidence="11">
    <location>
        <begin position="268"/>
        <end position="289"/>
    </location>
</feature>
<evidence type="ECO:0000256" key="4">
    <source>
        <dbReference type="ARBA" id="ARBA00022664"/>
    </source>
</evidence>
<feature type="compositionally biased region" description="Basic residues" evidence="11">
    <location>
        <begin position="319"/>
        <end position="328"/>
    </location>
</feature>
<dbReference type="Pfam" id="PF15803">
    <property type="entry name" value="zf-SCNM1"/>
    <property type="match status" value="1"/>
</dbReference>
<dbReference type="PANTHER" id="PTHR32297">
    <property type="entry name" value="SODIUM CHANNEL MODIFIER 1"/>
    <property type="match status" value="1"/>
</dbReference>
<dbReference type="Pfam" id="PF15805">
    <property type="entry name" value="SCNM1_acidic"/>
    <property type="match status" value="1"/>
</dbReference>
<evidence type="ECO:0000313" key="15">
    <source>
        <dbReference type="Proteomes" id="UP001066276"/>
    </source>
</evidence>
<keyword evidence="7" id="KW-0863">Zinc-finger</keyword>
<feature type="region of interest" description="Disordered" evidence="11">
    <location>
        <begin position="1"/>
        <end position="34"/>
    </location>
</feature>
<evidence type="ECO:0000256" key="5">
    <source>
        <dbReference type="ARBA" id="ARBA00022723"/>
    </source>
</evidence>
<reference evidence="14" key="1">
    <citation type="journal article" date="2022" name="bioRxiv">
        <title>Sequencing and chromosome-scale assembly of the giantPleurodeles waltlgenome.</title>
        <authorList>
            <person name="Brown T."/>
            <person name="Elewa A."/>
            <person name="Iarovenko S."/>
            <person name="Subramanian E."/>
            <person name="Araus A.J."/>
            <person name="Petzold A."/>
            <person name="Susuki M."/>
            <person name="Suzuki K.-i.T."/>
            <person name="Hayashi T."/>
            <person name="Toyoda A."/>
            <person name="Oliveira C."/>
            <person name="Osipova E."/>
            <person name="Leigh N.D."/>
            <person name="Simon A."/>
            <person name="Yun M.H."/>
        </authorList>
    </citation>
    <scope>NUCLEOTIDE SEQUENCE</scope>
    <source>
        <strain evidence="14">20211129_DDA</strain>
        <tissue evidence="14">Liver</tissue>
    </source>
</reference>
<keyword evidence="6" id="KW-0747">Spliceosome</keyword>
<keyword evidence="10" id="KW-0539">Nucleus</keyword>
<evidence type="ECO:0000256" key="9">
    <source>
        <dbReference type="ARBA" id="ARBA00023187"/>
    </source>
</evidence>
<dbReference type="InterPro" id="IPR031622">
    <property type="entry name" value="Znf-SCNM1"/>
</dbReference>
<evidence type="ECO:0000256" key="6">
    <source>
        <dbReference type="ARBA" id="ARBA00022728"/>
    </source>
</evidence>
<evidence type="ECO:0000256" key="1">
    <source>
        <dbReference type="ARBA" id="ARBA00004324"/>
    </source>
</evidence>
<evidence type="ECO:0000256" key="8">
    <source>
        <dbReference type="ARBA" id="ARBA00022833"/>
    </source>
</evidence>
<dbReference type="GO" id="GO:0008380">
    <property type="term" value="P:RNA splicing"/>
    <property type="evidence" value="ECO:0007669"/>
    <property type="project" value="UniProtKB-KW"/>
</dbReference>
<evidence type="ECO:0000256" key="10">
    <source>
        <dbReference type="ARBA" id="ARBA00023242"/>
    </source>
</evidence>
<keyword evidence="5" id="KW-0479">Metal-binding</keyword>
<evidence type="ECO:0000259" key="12">
    <source>
        <dbReference type="Pfam" id="PF15803"/>
    </source>
</evidence>
<feature type="compositionally biased region" description="Acidic residues" evidence="11">
    <location>
        <begin position="370"/>
        <end position="379"/>
    </location>
</feature>